<evidence type="ECO:0000313" key="2">
    <source>
        <dbReference type="EMBL" id="KIM25571.1"/>
    </source>
</evidence>
<dbReference type="OrthoDB" id="3308150at2759"/>
<proteinExistence type="predicted"/>
<evidence type="ECO:0000256" key="1">
    <source>
        <dbReference type="SAM" id="MobiDB-lite"/>
    </source>
</evidence>
<keyword evidence="3" id="KW-1185">Reference proteome</keyword>
<feature type="compositionally biased region" description="Polar residues" evidence="1">
    <location>
        <begin position="114"/>
        <end position="130"/>
    </location>
</feature>
<evidence type="ECO:0000313" key="3">
    <source>
        <dbReference type="Proteomes" id="UP000054097"/>
    </source>
</evidence>
<name>A0A0C3B221_SERVB</name>
<dbReference type="Proteomes" id="UP000054097">
    <property type="component" value="Unassembled WGS sequence"/>
</dbReference>
<feature type="region of interest" description="Disordered" evidence="1">
    <location>
        <begin position="93"/>
        <end position="132"/>
    </location>
</feature>
<dbReference type="HOGENOM" id="CLU_101883_0_0_1"/>
<reference evidence="2 3" key="1">
    <citation type="submission" date="2014-04" db="EMBL/GenBank/DDBJ databases">
        <authorList>
            <consortium name="DOE Joint Genome Institute"/>
            <person name="Kuo A."/>
            <person name="Zuccaro A."/>
            <person name="Kohler A."/>
            <person name="Nagy L.G."/>
            <person name="Floudas D."/>
            <person name="Copeland A."/>
            <person name="Barry K.W."/>
            <person name="Cichocki N."/>
            <person name="Veneault-Fourrey C."/>
            <person name="LaButti K."/>
            <person name="Lindquist E.A."/>
            <person name="Lipzen A."/>
            <person name="Lundell T."/>
            <person name="Morin E."/>
            <person name="Murat C."/>
            <person name="Sun H."/>
            <person name="Tunlid A."/>
            <person name="Henrissat B."/>
            <person name="Grigoriev I.V."/>
            <person name="Hibbett D.S."/>
            <person name="Martin F."/>
            <person name="Nordberg H.P."/>
            <person name="Cantor M.N."/>
            <person name="Hua S.X."/>
        </authorList>
    </citation>
    <scope>NUCLEOTIDE SEQUENCE [LARGE SCALE GENOMIC DNA]</scope>
    <source>
        <strain evidence="2 3">MAFF 305830</strain>
    </source>
</reference>
<reference evidence="3" key="2">
    <citation type="submission" date="2015-01" db="EMBL/GenBank/DDBJ databases">
        <title>Evolutionary Origins and Diversification of the Mycorrhizal Mutualists.</title>
        <authorList>
            <consortium name="DOE Joint Genome Institute"/>
            <consortium name="Mycorrhizal Genomics Consortium"/>
            <person name="Kohler A."/>
            <person name="Kuo A."/>
            <person name="Nagy L.G."/>
            <person name="Floudas D."/>
            <person name="Copeland A."/>
            <person name="Barry K.W."/>
            <person name="Cichocki N."/>
            <person name="Veneault-Fourrey C."/>
            <person name="LaButti K."/>
            <person name="Lindquist E.A."/>
            <person name="Lipzen A."/>
            <person name="Lundell T."/>
            <person name="Morin E."/>
            <person name="Murat C."/>
            <person name="Riley R."/>
            <person name="Ohm R."/>
            <person name="Sun H."/>
            <person name="Tunlid A."/>
            <person name="Henrissat B."/>
            <person name="Grigoriev I.V."/>
            <person name="Hibbett D.S."/>
            <person name="Martin F."/>
        </authorList>
    </citation>
    <scope>NUCLEOTIDE SEQUENCE [LARGE SCALE GENOMIC DNA]</scope>
    <source>
        <strain evidence="3">MAFF 305830</strain>
    </source>
</reference>
<accession>A0A0C3B221</accession>
<protein>
    <submittedName>
        <fullName evidence="2">Uncharacterized protein</fullName>
    </submittedName>
</protein>
<gene>
    <name evidence="2" type="ORF">M408DRAFT_26120</name>
</gene>
<dbReference type="EMBL" id="KN824313">
    <property type="protein sequence ID" value="KIM25571.1"/>
    <property type="molecule type" value="Genomic_DNA"/>
</dbReference>
<sequence length="222" mass="24607">MSSPLHQAPDCWVFHFQNPHDPEPTQDVLQNREPTAIPPTVFLPHDESLDDCQECLALYHDLVRTDPEMAISWTDLLASGATALAYPDSVETAPPAIATDSNSDHHSEPLVEETSPSTNAAQPTPPSSGSHAHRRYNYHCAVCNHPYDRAQRARDCANRDRGLTPHACGGLCGVLNCTKAYSSEALLREHFAPPEDRDVQCPQCLKTVRKKNIARHQKEACR</sequence>
<dbReference type="AlphaFoldDB" id="A0A0C3B221"/>
<organism evidence="2 3">
    <name type="scientific">Serendipita vermifera MAFF 305830</name>
    <dbReference type="NCBI Taxonomy" id="933852"/>
    <lineage>
        <taxon>Eukaryota</taxon>
        <taxon>Fungi</taxon>
        <taxon>Dikarya</taxon>
        <taxon>Basidiomycota</taxon>
        <taxon>Agaricomycotina</taxon>
        <taxon>Agaricomycetes</taxon>
        <taxon>Sebacinales</taxon>
        <taxon>Serendipitaceae</taxon>
        <taxon>Serendipita</taxon>
    </lineage>
</organism>